<evidence type="ECO:0000256" key="1">
    <source>
        <dbReference type="ARBA" id="ARBA00022448"/>
    </source>
</evidence>
<dbReference type="AlphaFoldDB" id="A0A1C3RKX3"/>
<evidence type="ECO:0000313" key="9">
    <source>
        <dbReference type="EMBL" id="SCA57972.1"/>
    </source>
</evidence>
<keyword evidence="10" id="KW-1185">Reference proteome</keyword>
<dbReference type="PRINTS" id="PR00604">
    <property type="entry name" value="CYTCHRMECIAB"/>
</dbReference>
<sequence>MIKKTMAALFALGALTFANTEAQAEEMFGYKAPNSKAAAGVQVFHRCKKCHSMDPAKNTFGPNLRGVYMRKAASLPRFEYSEDLKKSDIVWDEDFLRAWVEGNTLVVSGTRMRHVQITDPAEQDYLIEFLKTFK</sequence>
<protein>
    <submittedName>
        <fullName evidence="9">Cytochrome c2</fullName>
    </submittedName>
</protein>
<dbReference type="PROSITE" id="PS51007">
    <property type="entry name" value="CYTC"/>
    <property type="match status" value="1"/>
</dbReference>
<evidence type="ECO:0000256" key="5">
    <source>
        <dbReference type="ARBA" id="ARBA00023004"/>
    </source>
</evidence>
<keyword evidence="2 6" id="KW-0349">Heme</keyword>
<evidence type="ECO:0000256" key="6">
    <source>
        <dbReference type="PROSITE-ProRule" id="PRU00433"/>
    </source>
</evidence>
<dbReference type="Proteomes" id="UP000231658">
    <property type="component" value="Unassembled WGS sequence"/>
</dbReference>
<proteinExistence type="predicted"/>
<feature type="chain" id="PRO_5008680904" evidence="7">
    <location>
        <begin position="25"/>
        <end position="134"/>
    </location>
</feature>
<dbReference type="PROSITE" id="PS00430">
    <property type="entry name" value="TONB_DEPENDENT_REC_1"/>
    <property type="match status" value="1"/>
</dbReference>
<evidence type="ECO:0000259" key="8">
    <source>
        <dbReference type="PROSITE" id="PS51007"/>
    </source>
</evidence>
<dbReference type="InterPro" id="IPR010916">
    <property type="entry name" value="TonB_box_CS"/>
</dbReference>
<evidence type="ECO:0000256" key="3">
    <source>
        <dbReference type="ARBA" id="ARBA00022723"/>
    </source>
</evidence>
<dbReference type="Pfam" id="PF00034">
    <property type="entry name" value="Cytochrom_C"/>
    <property type="match status" value="1"/>
</dbReference>
<reference evidence="9 10" key="1">
    <citation type="submission" date="2016-07" db="EMBL/GenBank/DDBJ databases">
        <authorList>
            <person name="Lefevre C.T."/>
        </authorList>
    </citation>
    <scope>NUCLEOTIDE SEQUENCE [LARGE SCALE GENOMIC DNA]</scope>
    <source>
        <strain evidence="9">PR1</strain>
    </source>
</reference>
<gene>
    <name evidence="9" type="ORF">MTBPR1_80026</name>
</gene>
<dbReference type="SUPFAM" id="SSF46626">
    <property type="entry name" value="Cytochrome c"/>
    <property type="match status" value="1"/>
</dbReference>
<dbReference type="STRING" id="1867952.MTBPR1_80026"/>
<dbReference type="GO" id="GO:0046872">
    <property type="term" value="F:metal ion binding"/>
    <property type="evidence" value="ECO:0007669"/>
    <property type="project" value="UniProtKB-KW"/>
</dbReference>
<keyword evidence="1" id="KW-0813">Transport</keyword>
<evidence type="ECO:0000256" key="4">
    <source>
        <dbReference type="ARBA" id="ARBA00022982"/>
    </source>
</evidence>
<dbReference type="PANTHER" id="PTHR11961">
    <property type="entry name" value="CYTOCHROME C"/>
    <property type="match status" value="1"/>
</dbReference>
<dbReference type="Gene3D" id="1.10.760.10">
    <property type="entry name" value="Cytochrome c-like domain"/>
    <property type="match status" value="1"/>
</dbReference>
<dbReference type="InterPro" id="IPR036909">
    <property type="entry name" value="Cyt_c-like_dom_sf"/>
</dbReference>
<organism evidence="9 10">
    <name type="scientific">Candidatus Terasakiella magnetica</name>
    <dbReference type="NCBI Taxonomy" id="1867952"/>
    <lineage>
        <taxon>Bacteria</taxon>
        <taxon>Pseudomonadati</taxon>
        <taxon>Pseudomonadota</taxon>
        <taxon>Alphaproteobacteria</taxon>
        <taxon>Rhodospirillales</taxon>
        <taxon>Terasakiellaceae</taxon>
        <taxon>Terasakiella</taxon>
    </lineage>
</organism>
<keyword evidence="4" id="KW-0249">Electron transport</keyword>
<name>A0A1C3RKX3_9PROT</name>
<evidence type="ECO:0000313" key="10">
    <source>
        <dbReference type="Proteomes" id="UP000231658"/>
    </source>
</evidence>
<accession>A0A1C3RKX3</accession>
<dbReference type="GO" id="GO:0020037">
    <property type="term" value="F:heme binding"/>
    <property type="evidence" value="ECO:0007669"/>
    <property type="project" value="InterPro"/>
</dbReference>
<feature type="domain" description="Cytochrome c" evidence="8">
    <location>
        <begin position="35"/>
        <end position="134"/>
    </location>
</feature>
<dbReference type="GO" id="GO:0009055">
    <property type="term" value="F:electron transfer activity"/>
    <property type="evidence" value="ECO:0007669"/>
    <property type="project" value="InterPro"/>
</dbReference>
<evidence type="ECO:0000256" key="2">
    <source>
        <dbReference type="ARBA" id="ARBA00022617"/>
    </source>
</evidence>
<evidence type="ECO:0000256" key="7">
    <source>
        <dbReference type="SAM" id="SignalP"/>
    </source>
</evidence>
<dbReference type="RefSeq" id="WP_069189984.1">
    <property type="nucleotide sequence ID" value="NZ_FLYE01000047.1"/>
</dbReference>
<keyword evidence="3 6" id="KW-0479">Metal-binding</keyword>
<keyword evidence="7" id="KW-0732">Signal</keyword>
<keyword evidence="5 6" id="KW-0408">Iron</keyword>
<dbReference type="EMBL" id="FLYE01000047">
    <property type="protein sequence ID" value="SCA57972.1"/>
    <property type="molecule type" value="Genomic_DNA"/>
</dbReference>
<feature type="signal peptide" evidence="7">
    <location>
        <begin position="1"/>
        <end position="24"/>
    </location>
</feature>
<dbReference type="InterPro" id="IPR009056">
    <property type="entry name" value="Cyt_c-like_dom"/>
</dbReference>
<dbReference type="InterPro" id="IPR002327">
    <property type="entry name" value="Cyt_c_1A/1B"/>
</dbReference>